<gene>
    <name evidence="2" type="ORF">BJ991_003438</name>
</gene>
<accession>A0A7Y9GTN7</accession>
<dbReference type="InterPro" id="IPR024983">
    <property type="entry name" value="CHAT_dom"/>
</dbReference>
<comment type="caution">
    <text evidence="2">The sequence shown here is derived from an EMBL/GenBank/DDBJ whole genome shotgun (WGS) entry which is preliminary data.</text>
</comment>
<keyword evidence="3" id="KW-1185">Reference proteome</keyword>
<dbReference type="RefSeq" id="WP_343048816.1">
    <property type="nucleotide sequence ID" value="NZ_JACCBV010000001.1"/>
</dbReference>
<dbReference type="EMBL" id="JACCBV010000001">
    <property type="protein sequence ID" value="NYE21410.1"/>
    <property type="molecule type" value="Genomic_DNA"/>
</dbReference>
<feature type="domain" description="CHAT" evidence="1">
    <location>
        <begin position="587"/>
        <end position="813"/>
    </location>
</feature>
<protein>
    <submittedName>
        <fullName evidence="2">Tetratricopeptide (TPR) repeat protein</fullName>
    </submittedName>
</protein>
<dbReference type="Gene3D" id="1.25.40.10">
    <property type="entry name" value="Tetratricopeptide repeat domain"/>
    <property type="match status" value="1"/>
</dbReference>
<dbReference type="InterPro" id="IPR011990">
    <property type="entry name" value="TPR-like_helical_dom_sf"/>
</dbReference>
<evidence type="ECO:0000313" key="2">
    <source>
        <dbReference type="EMBL" id="NYE21410.1"/>
    </source>
</evidence>
<dbReference type="AlphaFoldDB" id="A0A7Y9GTN7"/>
<dbReference type="SUPFAM" id="SSF48452">
    <property type="entry name" value="TPR-like"/>
    <property type="match status" value="1"/>
</dbReference>
<evidence type="ECO:0000259" key="1">
    <source>
        <dbReference type="Pfam" id="PF12770"/>
    </source>
</evidence>
<organism evidence="2 3">
    <name type="scientific">Microbacterium immunditiarum</name>
    <dbReference type="NCBI Taxonomy" id="337480"/>
    <lineage>
        <taxon>Bacteria</taxon>
        <taxon>Bacillati</taxon>
        <taxon>Actinomycetota</taxon>
        <taxon>Actinomycetes</taxon>
        <taxon>Micrococcales</taxon>
        <taxon>Microbacteriaceae</taxon>
        <taxon>Microbacterium</taxon>
    </lineage>
</organism>
<evidence type="ECO:0000313" key="3">
    <source>
        <dbReference type="Proteomes" id="UP000576969"/>
    </source>
</evidence>
<dbReference type="Proteomes" id="UP000576969">
    <property type="component" value="Unassembled WGS sequence"/>
</dbReference>
<proteinExistence type="predicted"/>
<sequence>MPTDAETLYQRGVDLANMGRHDDARAALTSAAEAAEKLGDTDLRARIAGTTGYLIAQHSSAAEGERVCLEALALPGLSDESIAILHGQLGSIDMDRGRHESAERWLSKAIDGLAGSPVRAAHMRMNRSIVEMSRGRLEEAESDVLEAERIYREAGLVLDADQAAHNRGYLRMLAGDLVSALKIMQSVRGSLGDTSETSAAIGELDRAEVLREAGLTTEAERSLEKVAQVFGRLGITQDRAEAEYQLARSLLSHAPSRAARVSAAARRRFRSLGADGWAARAAALGLRARLAVQTIDRSGVAAQRPGRLPSASEVEDLATTLESLGHRNDAIVLRLTHLLARLRTGVDPRSIRAPRLPRTASLEAALLADEVRAERASRLDREVEARRYAARAIERLEGAERSGGSLELTASSSLQGNGPLSVGLASAVRSGRPEIMFEWSERARHVTQAILPVRPPHDPELAAELAELRVLRAEQSDGEWLGEGRPARLRDSIRERQWSRVGGGPERVGLDEVRGVLGPHEAVISFVFDGRGLSSVVATASSRAIVALDWEGVRAALRGLRADLDMSASMVAGALAGVVRGALDGRLARLSHLLLAPTLAAAGDVDRVVITTPGVLAGIPWMMLPASAGRAITLAPSASFWARRRFAPADPPSSAGFVVGPRVARGDEETDAAARAWSRARTLRGRAADAASVTDLAAGVDVLHVAAHGHHAVDNPMFSGLELADGTLFGYDIDLIPRIPDTVVLSACEVGRSSVRWGEEAIGMTRIWLHAGTRCVIAAPVVVADDIACELLGAMHEGLAAGVPPAVALAEASARTGLIAPFQAHGAGF</sequence>
<reference evidence="2 3" key="1">
    <citation type="submission" date="2020-07" db="EMBL/GenBank/DDBJ databases">
        <title>Sequencing the genomes of 1000 actinobacteria strains.</title>
        <authorList>
            <person name="Klenk H.-P."/>
        </authorList>
    </citation>
    <scope>NUCLEOTIDE SEQUENCE [LARGE SCALE GENOMIC DNA]</scope>
    <source>
        <strain evidence="2 3">DSM 24662</strain>
    </source>
</reference>
<name>A0A7Y9GTN7_9MICO</name>
<dbReference type="Pfam" id="PF12770">
    <property type="entry name" value="CHAT"/>
    <property type="match status" value="1"/>
</dbReference>